<gene>
    <name evidence="1" type="ORF">CSV86_012120</name>
</gene>
<dbReference type="EMBL" id="AMWJ02000001">
    <property type="protein sequence ID" value="NNJ15922.1"/>
    <property type="molecule type" value="Genomic_DNA"/>
</dbReference>
<evidence type="ECO:0000313" key="1">
    <source>
        <dbReference type="EMBL" id="NNJ15922.1"/>
    </source>
</evidence>
<organism evidence="1 2">
    <name type="scientific">Pseudomonas bharatica CSV86</name>
    <dbReference type="NCBI Taxonomy" id="1005395"/>
    <lineage>
        <taxon>Bacteria</taxon>
        <taxon>Pseudomonadati</taxon>
        <taxon>Pseudomonadota</taxon>
        <taxon>Gammaproteobacteria</taxon>
        <taxon>Pseudomonadales</taxon>
        <taxon>Pseudomonadaceae</taxon>
        <taxon>Pseudomonas</taxon>
        <taxon>Pseudomonas bharatica</taxon>
    </lineage>
</organism>
<dbReference type="AlphaFoldDB" id="L1LZW2"/>
<protein>
    <submittedName>
        <fullName evidence="1">Uncharacterized protein</fullName>
    </submittedName>
</protein>
<dbReference type="RefSeq" id="WP_009400305.1">
    <property type="nucleotide sequence ID" value="NZ_AMWJ02000001.1"/>
</dbReference>
<reference evidence="1 2" key="1">
    <citation type="journal article" date="2013" name="Genome Announc.">
        <title>Genome Sequence of Naphthalene-Degrading Soil Bacterium Pseudomonas putida CSV86.</title>
        <authorList>
            <person name="Phale P.S."/>
            <person name="Paliwal V."/>
            <person name="Raju S.C."/>
            <person name="Modak A."/>
            <person name="Purohit H.J."/>
        </authorList>
    </citation>
    <scope>NUCLEOTIDE SEQUENCE [LARGE SCALE GENOMIC DNA]</scope>
    <source>
        <strain evidence="1 2">CSV86</strain>
    </source>
</reference>
<name>L1LZW2_9PSED</name>
<accession>L1LZW2</accession>
<keyword evidence="2" id="KW-1185">Reference proteome</keyword>
<evidence type="ECO:0000313" key="2">
    <source>
        <dbReference type="Proteomes" id="UP000010448"/>
    </source>
</evidence>
<comment type="caution">
    <text evidence="1">The sequence shown here is derived from an EMBL/GenBank/DDBJ whole genome shotgun (WGS) entry which is preliminary data.</text>
</comment>
<sequence length="110" mass="11802">MLTIAEHQMASLRAALAEDFALRLERHLRDCGHTGPVRDAIACSRSLAADFGLQAERDVARLAELLLQYAAGVSGDVCLPPQALSILSRHGADPGARLESLSRWIGEGRA</sequence>
<dbReference type="Proteomes" id="UP000010448">
    <property type="component" value="Unassembled WGS sequence"/>
</dbReference>
<proteinExistence type="predicted"/>